<evidence type="ECO:0000256" key="6">
    <source>
        <dbReference type="ARBA" id="ARBA00023125"/>
    </source>
</evidence>
<keyword evidence="7" id="KW-0456">Lyase</keyword>
<protein>
    <recommendedName>
        <fullName evidence="8">Abasic site processing protein</fullName>
        <ecNumber evidence="8">3.4.-.-</ecNumber>
    </recommendedName>
</protein>
<evidence type="ECO:0000313" key="10">
    <source>
        <dbReference type="Proteomes" id="UP000199592"/>
    </source>
</evidence>
<accession>A0A1H2VN18</accession>
<dbReference type="GO" id="GO:0003697">
    <property type="term" value="F:single-stranded DNA binding"/>
    <property type="evidence" value="ECO:0007669"/>
    <property type="project" value="InterPro"/>
</dbReference>
<dbReference type="PANTHER" id="PTHR13604:SF0">
    <property type="entry name" value="ABASIC SITE PROCESSING PROTEIN HMCES"/>
    <property type="match status" value="1"/>
</dbReference>
<dbReference type="PANTHER" id="PTHR13604">
    <property type="entry name" value="DC12-RELATED"/>
    <property type="match status" value="1"/>
</dbReference>
<proteinExistence type="inferred from homology"/>
<organism evidence="9 10">
    <name type="scientific">Flagellimonas zhangzhouensis</name>
    <dbReference type="NCBI Taxonomy" id="1073328"/>
    <lineage>
        <taxon>Bacteria</taxon>
        <taxon>Pseudomonadati</taxon>
        <taxon>Bacteroidota</taxon>
        <taxon>Flavobacteriia</taxon>
        <taxon>Flavobacteriales</taxon>
        <taxon>Flavobacteriaceae</taxon>
        <taxon>Flagellimonas</taxon>
    </lineage>
</organism>
<evidence type="ECO:0000256" key="2">
    <source>
        <dbReference type="ARBA" id="ARBA00022670"/>
    </source>
</evidence>
<reference evidence="10" key="1">
    <citation type="submission" date="2016-10" db="EMBL/GenBank/DDBJ databases">
        <authorList>
            <person name="Varghese N."/>
            <person name="Submissions S."/>
        </authorList>
    </citation>
    <scope>NUCLEOTIDE SEQUENCE [LARGE SCALE GENOMIC DNA]</scope>
    <source>
        <strain evidence="10">DSM 25030</strain>
    </source>
</reference>
<evidence type="ECO:0000313" key="9">
    <source>
        <dbReference type="EMBL" id="SDW69722.1"/>
    </source>
</evidence>
<dbReference type="OrthoDB" id="9782620at2"/>
<sequence length="234" mass="27033">MIYKLSNVAEREMIEEEFGLSFRYPNLYKPNPVINGFNESNLSVVTMANKSEITFAIWGLMPQDFEEEWANFQDKANTLNVPIQDLEHINWMKESLTERRCLIIVTGFYTHLVKKGKTLSFYLHQPSNKPFYLAGTYNILEDGFRCTALITDTMDSFTSNYHDLSHLAPVIIPKEKADTWLSKSTSTKDLKKIMGEPVKIELKAEQLSSDFFDHYITTQNTPSTTRFEKLMSNS</sequence>
<dbReference type="GO" id="GO:0106300">
    <property type="term" value="P:protein-DNA covalent cross-linking repair"/>
    <property type="evidence" value="ECO:0007669"/>
    <property type="project" value="InterPro"/>
</dbReference>
<evidence type="ECO:0000256" key="5">
    <source>
        <dbReference type="ARBA" id="ARBA00023124"/>
    </source>
</evidence>
<dbReference type="EMBL" id="FNMY01000002">
    <property type="protein sequence ID" value="SDW69722.1"/>
    <property type="molecule type" value="Genomic_DNA"/>
</dbReference>
<dbReference type="InterPro" id="IPR036590">
    <property type="entry name" value="SRAP-like"/>
</dbReference>
<evidence type="ECO:0000256" key="4">
    <source>
        <dbReference type="ARBA" id="ARBA00022801"/>
    </source>
</evidence>
<dbReference type="GO" id="GO:0008233">
    <property type="term" value="F:peptidase activity"/>
    <property type="evidence" value="ECO:0007669"/>
    <property type="project" value="UniProtKB-KW"/>
</dbReference>
<dbReference type="GO" id="GO:0006508">
    <property type="term" value="P:proteolysis"/>
    <property type="evidence" value="ECO:0007669"/>
    <property type="project" value="UniProtKB-KW"/>
</dbReference>
<dbReference type="GO" id="GO:0016829">
    <property type="term" value="F:lyase activity"/>
    <property type="evidence" value="ECO:0007669"/>
    <property type="project" value="UniProtKB-KW"/>
</dbReference>
<evidence type="ECO:0000256" key="8">
    <source>
        <dbReference type="RuleBase" id="RU364100"/>
    </source>
</evidence>
<keyword evidence="2 8" id="KW-0645">Protease</keyword>
<evidence type="ECO:0000256" key="1">
    <source>
        <dbReference type="ARBA" id="ARBA00008136"/>
    </source>
</evidence>
<evidence type="ECO:0000256" key="7">
    <source>
        <dbReference type="ARBA" id="ARBA00023239"/>
    </source>
</evidence>
<name>A0A1H2VN18_9FLAO</name>
<dbReference type="RefSeq" id="WP_090291679.1">
    <property type="nucleotide sequence ID" value="NZ_FNKI01000001.1"/>
</dbReference>
<evidence type="ECO:0000256" key="3">
    <source>
        <dbReference type="ARBA" id="ARBA00022763"/>
    </source>
</evidence>
<dbReference type="STRING" id="1073328.SAMN05216294_0142"/>
<keyword evidence="4 8" id="KW-0378">Hydrolase</keyword>
<comment type="similarity">
    <text evidence="1 8">Belongs to the SOS response-associated peptidase family.</text>
</comment>
<dbReference type="InterPro" id="IPR003738">
    <property type="entry name" value="SRAP"/>
</dbReference>
<keyword evidence="6" id="KW-0238">DNA-binding</keyword>
<keyword evidence="3" id="KW-0227">DNA damage</keyword>
<dbReference type="Gene3D" id="3.90.1680.10">
    <property type="entry name" value="SOS response associated peptidase-like"/>
    <property type="match status" value="1"/>
</dbReference>
<dbReference type="Proteomes" id="UP000199592">
    <property type="component" value="Unassembled WGS sequence"/>
</dbReference>
<dbReference type="AlphaFoldDB" id="A0A1H2VN18"/>
<keyword evidence="5" id="KW-0190">Covalent protein-DNA linkage</keyword>
<dbReference type="EC" id="3.4.-.-" evidence="8"/>
<dbReference type="Pfam" id="PF02586">
    <property type="entry name" value="SRAP"/>
    <property type="match status" value="1"/>
</dbReference>
<keyword evidence="10" id="KW-1185">Reference proteome</keyword>
<gene>
    <name evidence="9" type="ORF">SAMN04487892_2151</name>
</gene>
<dbReference type="SUPFAM" id="SSF143081">
    <property type="entry name" value="BB1717-like"/>
    <property type="match status" value="1"/>
</dbReference>